<sequence>MADGQDGGASAWTRIVYVPSRRFQQGDALAEFALSRFEDGRSVLPMYSSLELLVAGCGEDQPWVAVQLRAPEGVEELAELAGADVVLWDVDFTQMEGDTP</sequence>
<evidence type="ECO:0008006" key="3">
    <source>
        <dbReference type="Google" id="ProtNLM"/>
    </source>
</evidence>
<organism evidence="1 2">
    <name type="scientific">Actinomadura physcomitrii</name>
    <dbReference type="NCBI Taxonomy" id="2650748"/>
    <lineage>
        <taxon>Bacteria</taxon>
        <taxon>Bacillati</taxon>
        <taxon>Actinomycetota</taxon>
        <taxon>Actinomycetes</taxon>
        <taxon>Streptosporangiales</taxon>
        <taxon>Thermomonosporaceae</taxon>
        <taxon>Actinomadura</taxon>
    </lineage>
</organism>
<comment type="caution">
    <text evidence="1">The sequence shown here is derived from an EMBL/GenBank/DDBJ whole genome shotgun (WGS) entry which is preliminary data.</text>
</comment>
<dbReference type="InterPro" id="IPR049975">
    <property type="entry name" value="SAV_915-like_dom"/>
</dbReference>
<reference evidence="1" key="1">
    <citation type="submission" date="2019-12" db="EMBL/GenBank/DDBJ databases">
        <title>Actinomadura physcomitrii sp. nov., a novel actinomycete isolated from moss [Physcomitrium sphaericum (Ludw) Fuernr].</title>
        <authorList>
            <person name="Zhuang X."/>
        </authorList>
    </citation>
    <scope>NUCLEOTIDE SEQUENCE [LARGE SCALE GENOMIC DNA]</scope>
    <source>
        <strain evidence="1">LD22</strain>
    </source>
</reference>
<dbReference type="NCBIfam" id="NF042914">
    <property type="entry name" value="SAV915_dom"/>
    <property type="match status" value="1"/>
</dbReference>
<name>A0A6I4MK53_9ACTN</name>
<accession>A0A6I4MK53</accession>
<dbReference type="RefSeq" id="WP_151596532.1">
    <property type="nucleotide sequence ID" value="NZ_WBMS02000023.1"/>
</dbReference>
<keyword evidence="2" id="KW-1185">Reference proteome</keyword>
<dbReference type="Proteomes" id="UP000462055">
    <property type="component" value="Unassembled WGS sequence"/>
</dbReference>
<dbReference type="EMBL" id="WBMS02000023">
    <property type="protein sequence ID" value="MWA04011.1"/>
    <property type="molecule type" value="Genomic_DNA"/>
</dbReference>
<proteinExistence type="predicted"/>
<evidence type="ECO:0000313" key="1">
    <source>
        <dbReference type="EMBL" id="MWA04011.1"/>
    </source>
</evidence>
<evidence type="ECO:0000313" key="2">
    <source>
        <dbReference type="Proteomes" id="UP000462055"/>
    </source>
</evidence>
<gene>
    <name evidence="1" type="ORF">F8568_027230</name>
</gene>
<protein>
    <recommendedName>
        <fullName evidence="3">SseB protein N-terminal domain-containing protein</fullName>
    </recommendedName>
</protein>
<dbReference type="AlphaFoldDB" id="A0A6I4MK53"/>